<reference evidence="2" key="1">
    <citation type="journal article" date="2015" name="Nature">
        <title>Complex archaea that bridge the gap between prokaryotes and eukaryotes.</title>
        <authorList>
            <person name="Spang A."/>
            <person name="Saw J.H."/>
            <person name="Jorgensen S.L."/>
            <person name="Zaremba-Niedzwiedzka K."/>
            <person name="Martijn J."/>
            <person name="Lind A.E."/>
            <person name="van Eijk R."/>
            <person name="Schleper C."/>
            <person name="Guy L."/>
            <person name="Ettema T.J."/>
        </authorList>
    </citation>
    <scope>NUCLEOTIDE SEQUENCE</scope>
</reference>
<keyword evidence="1" id="KW-0812">Transmembrane</keyword>
<name>A0A0F9H829_9ZZZZ</name>
<keyword evidence="1" id="KW-0472">Membrane</keyword>
<gene>
    <name evidence="2" type="ORF">LCGC14_2031340</name>
</gene>
<dbReference type="AlphaFoldDB" id="A0A0F9H829"/>
<evidence type="ECO:0000256" key="1">
    <source>
        <dbReference type="SAM" id="Phobius"/>
    </source>
</evidence>
<comment type="caution">
    <text evidence="2">The sequence shown here is derived from an EMBL/GenBank/DDBJ whole genome shotgun (WGS) entry which is preliminary data.</text>
</comment>
<accession>A0A0F9H829</accession>
<keyword evidence="1" id="KW-1133">Transmembrane helix</keyword>
<organism evidence="2">
    <name type="scientific">marine sediment metagenome</name>
    <dbReference type="NCBI Taxonomy" id="412755"/>
    <lineage>
        <taxon>unclassified sequences</taxon>
        <taxon>metagenomes</taxon>
        <taxon>ecological metagenomes</taxon>
    </lineage>
</organism>
<protein>
    <submittedName>
        <fullName evidence="2">Uncharacterized protein</fullName>
    </submittedName>
</protein>
<dbReference type="EMBL" id="LAZR01023647">
    <property type="protein sequence ID" value="KKL77790.1"/>
    <property type="molecule type" value="Genomic_DNA"/>
</dbReference>
<sequence>MKGFKWISKRSLRVKFSAIFFIIGLVFGVLNETNWRRRYNWDNNEK</sequence>
<feature type="transmembrane region" description="Helical" evidence="1">
    <location>
        <begin position="12"/>
        <end position="30"/>
    </location>
</feature>
<proteinExistence type="predicted"/>
<evidence type="ECO:0000313" key="2">
    <source>
        <dbReference type="EMBL" id="KKL77790.1"/>
    </source>
</evidence>